<name>A0A2G9HW98_9LAMI</name>
<protein>
    <submittedName>
        <fullName evidence="1">Uncharacterized protein</fullName>
    </submittedName>
</protein>
<keyword evidence="2" id="KW-1185">Reference proteome</keyword>
<sequence>MVAEDSTRASFIRGRRETARGRTLLFPFPTPVGF</sequence>
<comment type="caution">
    <text evidence="1">The sequence shown here is derived from an EMBL/GenBank/DDBJ whole genome shotgun (WGS) entry which is preliminary data.</text>
</comment>
<evidence type="ECO:0000313" key="2">
    <source>
        <dbReference type="Proteomes" id="UP000231279"/>
    </source>
</evidence>
<dbReference type="AlphaFoldDB" id="A0A2G9HW98"/>
<accession>A0A2G9HW98</accession>
<proteinExistence type="predicted"/>
<dbReference type="Proteomes" id="UP000231279">
    <property type="component" value="Unassembled WGS sequence"/>
</dbReference>
<evidence type="ECO:0000313" key="1">
    <source>
        <dbReference type="EMBL" id="PIN21610.1"/>
    </source>
</evidence>
<dbReference type="EMBL" id="NKXS01000915">
    <property type="protein sequence ID" value="PIN21610.1"/>
    <property type="molecule type" value="Genomic_DNA"/>
</dbReference>
<organism evidence="1 2">
    <name type="scientific">Handroanthus impetiginosus</name>
    <dbReference type="NCBI Taxonomy" id="429701"/>
    <lineage>
        <taxon>Eukaryota</taxon>
        <taxon>Viridiplantae</taxon>
        <taxon>Streptophyta</taxon>
        <taxon>Embryophyta</taxon>
        <taxon>Tracheophyta</taxon>
        <taxon>Spermatophyta</taxon>
        <taxon>Magnoliopsida</taxon>
        <taxon>eudicotyledons</taxon>
        <taxon>Gunneridae</taxon>
        <taxon>Pentapetalae</taxon>
        <taxon>asterids</taxon>
        <taxon>lamiids</taxon>
        <taxon>Lamiales</taxon>
        <taxon>Bignoniaceae</taxon>
        <taxon>Crescentiina</taxon>
        <taxon>Tabebuia alliance</taxon>
        <taxon>Handroanthus</taxon>
    </lineage>
</organism>
<gene>
    <name evidence="1" type="ORF">CDL12_05689</name>
</gene>
<reference evidence="2" key="1">
    <citation type="journal article" date="2018" name="Gigascience">
        <title>Genome assembly of the Pink Ipe (Handroanthus impetiginosus, Bignoniaceae), a highly valued, ecologically keystone Neotropical timber forest tree.</title>
        <authorList>
            <person name="Silva-Junior O.B."/>
            <person name="Grattapaglia D."/>
            <person name="Novaes E."/>
            <person name="Collevatti R.G."/>
        </authorList>
    </citation>
    <scope>NUCLEOTIDE SEQUENCE [LARGE SCALE GENOMIC DNA]</scope>
    <source>
        <strain evidence="2">cv. UFG-1</strain>
    </source>
</reference>